<dbReference type="InterPro" id="IPR050097">
    <property type="entry name" value="Ferredoxin-NADP_redctase_2"/>
</dbReference>
<evidence type="ECO:0000256" key="1">
    <source>
        <dbReference type="ARBA" id="ARBA00022630"/>
    </source>
</evidence>
<dbReference type="PANTHER" id="PTHR48105">
    <property type="entry name" value="THIOREDOXIN REDUCTASE 1-RELATED-RELATED"/>
    <property type="match status" value="1"/>
</dbReference>
<protein>
    <recommendedName>
        <fullName evidence="4">FAD/NAD(P)-binding domain-containing protein</fullName>
    </recommendedName>
</protein>
<keyword evidence="6" id="KW-1185">Reference proteome</keyword>
<feature type="region of interest" description="Disordered" evidence="3">
    <location>
        <begin position="1"/>
        <end position="26"/>
    </location>
</feature>
<comment type="caution">
    <text evidence="5">The sequence shown here is derived from an EMBL/GenBank/DDBJ whole genome shotgun (WGS) entry which is preliminary data.</text>
</comment>
<dbReference type="InterPro" id="IPR023753">
    <property type="entry name" value="FAD/NAD-binding_dom"/>
</dbReference>
<organism evidence="5 6">
    <name type="scientific">Massilia aurea</name>
    <dbReference type="NCBI Taxonomy" id="373040"/>
    <lineage>
        <taxon>Bacteria</taxon>
        <taxon>Pseudomonadati</taxon>
        <taxon>Pseudomonadota</taxon>
        <taxon>Betaproteobacteria</taxon>
        <taxon>Burkholderiales</taxon>
        <taxon>Oxalobacteraceae</taxon>
        <taxon>Telluria group</taxon>
        <taxon>Massilia</taxon>
    </lineage>
</organism>
<name>A0A422QEV8_9BURK</name>
<dbReference type="AlphaFoldDB" id="A0A422QEV8"/>
<dbReference type="RefSeq" id="WP_123071653.1">
    <property type="nucleotide sequence ID" value="NZ_JSAB01000317.1"/>
</dbReference>
<evidence type="ECO:0000313" key="5">
    <source>
        <dbReference type="EMBL" id="RNF28552.1"/>
    </source>
</evidence>
<feature type="domain" description="FAD/NAD(P)-binding" evidence="4">
    <location>
        <begin position="30"/>
        <end position="308"/>
    </location>
</feature>
<keyword evidence="1" id="KW-0285">Flavoprotein</keyword>
<gene>
    <name evidence="5" type="ORF">NM04_22655</name>
</gene>
<dbReference type="GO" id="GO:0016491">
    <property type="term" value="F:oxidoreductase activity"/>
    <property type="evidence" value="ECO:0007669"/>
    <property type="project" value="UniProtKB-KW"/>
</dbReference>
<proteinExistence type="predicted"/>
<feature type="compositionally biased region" description="Low complexity" evidence="3">
    <location>
        <begin position="1"/>
        <end position="20"/>
    </location>
</feature>
<sequence>MTATTDALDLSASEESSLLAGEPAPPTGKQVAVVGAGMAGMTCAIRLALLGNGVVLYEARSRERMCETAPACASEQALFERLVAQGRIRCEYGRKLGVDLELADLHLWHDAIFLGVGLASSRVLALSGSDPAGLVDAGRRLAAVYALDDLLALPVPQRAIVIGASRGAVGMAARLKQLGAQDVTLALRHALIPDGREEEVARACFVRVRGWVAPLEVLRDERGAVGSVRFEQTRLLGDRVVDTGGFTEIAAHAVFKAVGRAAGPELDPSVRRQSREGDRIEVDGCFRTALPGIYAGGDCVAPHLERMQAHRHGLQAAQAIHADLQA</sequence>
<evidence type="ECO:0000256" key="2">
    <source>
        <dbReference type="ARBA" id="ARBA00023002"/>
    </source>
</evidence>
<accession>A0A422QEV8</accession>
<evidence type="ECO:0000313" key="6">
    <source>
        <dbReference type="Proteomes" id="UP000283254"/>
    </source>
</evidence>
<dbReference type="OrthoDB" id="9803192at2"/>
<dbReference type="Proteomes" id="UP000283254">
    <property type="component" value="Unassembled WGS sequence"/>
</dbReference>
<evidence type="ECO:0000259" key="4">
    <source>
        <dbReference type="Pfam" id="PF07992"/>
    </source>
</evidence>
<dbReference type="PRINTS" id="PR00469">
    <property type="entry name" value="PNDRDTASEII"/>
</dbReference>
<dbReference type="PRINTS" id="PR00368">
    <property type="entry name" value="FADPNR"/>
</dbReference>
<dbReference type="Gene3D" id="3.50.50.60">
    <property type="entry name" value="FAD/NAD(P)-binding domain"/>
    <property type="match status" value="2"/>
</dbReference>
<reference evidence="5" key="1">
    <citation type="submission" date="2014-10" db="EMBL/GenBank/DDBJ databases">
        <title>Massilia sp. genome.</title>
        <authorList>
            <person name="Xu B."/>
            <person name="Dai L."/>
            <person name="Huang Z."/>
        </authorList>
    </citation>
    <scope>NUCLEOTIDE SEQUENCE [LARGE SCALE GENOMIC DNA]</scope>
    <source>
        <strain evidence="5">CFS-1</strain>
    </source>
</reference>
<keyword evidence="2" id="KW-0560">Oxidoreductase</keyword>
<dbReference type="SUPFAM" id="SSF51905">
    <property type="entry name" value="FAD/NAD(P)-binding domain"/>
    <property type="match status" value="1"/>
</dbReference>
<dbReference type="Pfam" id="PF07992">
    <property type="entry name" value="Pyr_redox_2"/>
    <property type="match status" value="1"/>
</dbReference>
<dbReference type="EMBL" id="JSAB01000317">
    <property type="protein sequence ID" value="RNF28552.1"/>
    <property type="molecule type" value="Genomic_DNA"/>
</dbReference>
<evidence type="ECO:0000256" key="3">
    <source>
        <dbReference type="SAM" id="MobiDB-lite"/>
    </source>
</evidence>
<dbReference type="InterPro" id="IPR036188">
    <property type="entry name" value="FAD/NAD-bd_sf"/>
</dbReference>